<evidence type="ECO:0000313" key="10">
    <source>
        <dbReference type="Proteomes" id="UP000481339"/>
    </source>
</evidence>
<reference evidence="9 10" key="1">
    <citation type="submission" date="2019-09" db="EMBL/GenBank/DDBJ databases">
        <title>Phylogeny of genus Pseudoclavibacter and closely related genus.</title>
        <authorList>
            <person name="Li Y."/>
        </authorList>
    </citation>
    <scope>NUCLEOTIDE SEQUENCE [LARGE SCALE GENOMIC DNA]</scope>
    <source>
        <strain evidence="9 10">JCM 16921</strain>
    </source>
</reference>
<dbReference type="PROSITE" id="PS50850">
    <property type="entry name" value="MFS"/>
    <property type="match status" value="1"/>
</dbReference>
<dbReference type="InterPro" id="IPR036259">
    <property type="entry name" value="MFS_trans_sf"/>
</dbReference>
<feature type="transmembrane region" description="Helical" evidence="7">
    <location>
        <begin position="327"/>
        <end position="350"/>
    </location>
</feature>
<keyword evidence="5 7" id="KW-1133">Transmembrane helix</keyword>
<dbReference type="InterPro" id="IPR020846">
    <property type="entry name" value="MFS_dom"/>
</dbReference>
<sequence length="437" mass="44865">MRTRDDGRAWLSVAAVIGSVAWAGNEFTPLLVMYQLHSGFTTLEVNVLFGAYVLGIIPALLVGGPVADRVGRRPVLVPAPLLAMAGSLALALFPGSLAALLVGRLLCGAALGLAMAVGSTWIKELSQAPWDPTADAGAGARRAATTLSLGFGTGALVAGVIAQWGPAPTLLPYLVTIGVIAPAMAWMLRRAPETQRRAVLSTAHSRSRSRFALLAEEGVDPRVRRQFLLVVAPAAPWVFGCAGTAYAILPTQLRPAASGLEIAYSTLTCVVGLGFGVGVQPLVRRLDRAGGRHMLVAGLGVAVLGMLLAAFALAAPGADGAGSAATALWRGVIAAAVLGTGYGTLLVSGLQIVQRIAPPGRLAAFTAVYYGLTYLGFFMPAVLSAITLATPATHPGLMVTGAVLALVTGAWVWVASARLRTVPTPAEPRAEAEPQPA</sequence>
<evidence type="ECO:0000256" key="5">
    <source>
        <dbReference type="ARBA" id="ARBA00022989"/>
    </source>
</evidence>
<evidence type="ECO:0000256" key="7">
    <source>
        <dbReference type="SAM" id="Phobius"/>
    </source>
</evidence>
<feature type="transmembrane region" description="Helical" evidence="7">
    <location>
        <begin position="47"/>
        <end position="67"/>
    </location>
</feature>
<dbReference type="GO" id="GO:0022857">
    <property type="term" value="F:transmembrane transporter activity"/>
    <property type="evidence" value="ECO:0007669"/>
    <property type="project" value="InterPro"/>
</dbReference>
<comment type="caution">
    <text evidence="9">The sequence shown here is derived from an EMBL/GenBank/DDBJ whole genome shotgun (WGS) entry which is preliminary data.</text>
</comment>
<evidence type="ECO:0000313" key="9">
    <source>
        <dbReference type="EMBL" id="KAB1633022.1"/>
    </source>
</evidence>
<feature type="transmembrane region" description="Helical" evidence="7">
    <location>
        <begin position="170"/>
        <end position="188"/>
    </location>
</feature>
<evidence type="ECO:0000256" key="2">
    <source>
        <dbReference type="ARBA" id="ARBA00022448"/>
    </source>
</evidence>
<dbReference type="AlphaFoldDB" id="A0A7C8FTJ0"/>
<feature type="transmembrane region" description="Helical" evidence="7">
    <location>
        <begin position="262"/>
        <end position="283"/>
    </location>
</feature>
<evidence type="ECO:0000259" key="8">
    <source>
        <dbReference type="PROSITE" id="PS50850"/>
    </source>
</evidence>
<evidence type="ECO:0000256" key="3">
    <source>
        <dbReference type="ARBA" id="ARBA00022475"/>
    </source>
</evidence>
<dbReference type="InterPro" id="IPR050171">
    <property type="entry name" value="MFS_Transporters"/>
</dbReference>
<dbReference type="CDD" id="cd06174">
    <property type="entry name" value="MFS"/>
    <property type="match status" value="1"/>
</dbReference>
<dbReference type="RefSeq" id="WP_158035944.1">
    <property type="nucleotide sequence ID" value="NZ_BAAAZV010000003.1"/>
</dbReference>
<protein>
    <submittedName>
        <fullName evidence="9">MFS transporter</fullName>
    </submittedName>
</protein>
<keyword evidence="3" id="KW-1003">Cell membrane</keyword>
<dbReference type="GO" id="GO:0005886">
    <property type="term" value="C:plasma membrane"/>
    <property type="evidence" value="ECO:0007669"/>
    <property type="project" value="UniProtKB-SubCell"/>
</dbReference>
<feature type="transmembrane region" description="Helical" evidence="7">
    <location>
        <begin position="143"/>
        <end position="164"/>
    </location>
</feature>
<dbReference type="SUPFAM" id="SSF103473">
    <property type="entry name" value="MFS general substrate transporter"/>
    <property type="match status" value="1"/>
</dbReference>
<keyword evidence="2" id="KW-0813">Transport</keyword>
<evidence type="ECO:0000256" key="4">
    <source>
        <dbReference type="ARBA" id="ARBA00022692"/>
    </source>
</evidence>
<dbReference type="Pfam" id="PF07690">
    <property type="entry name" value="MFS_1"/>
    <property type="match status" value="1"/>
</dbReference>
<feature type="transmembrane region" description="Helical" evidence="7">
    <location>
        <begin position="99"/>
        <end position="122"/>
    </location>
</feature>
<proteinExistence type="predicted"/>
<dbReference type="OrthoDB" id="5242249at2"/>
<feature type="domain" description="Major facilitator superfamily (MFS) profile" evidence="8">
    <location>
        <begin position="1"/>
        <end position="420"/>
    </location>
</feature>
<feature type="transmembrane region" description="Helical" evidence="7">
    <location>
        <begin position="227"/>
        <end position="250"/>
    </location>
</feature>
<dbReference type="Proteomes" id="UP000481339">
    <property type="component" value="Unassembled WGS sequence"/>
</dbReference>
<dbReference type="Gene3D" id="1.20.1250.20">
    <property type="entry name" value="MFS general substrate transporter like domains"/>
    <property type="match status" value="1"/>
</dbReference>
<gene>
    <name evidence="9" type="ORF">F8O02_04015</name>
</gene>
<feature type="transmembrane region" description="Helical" evidence="7">
    <location>
        <begin position="295"/>
        <end position="315"/>
    </location>
</feature>
<keyword evidence="6 7" id="KW-0472">Membrane</keyword>
<evidence type="ECO:0000256" key="1">
    <source>
        <dbReference type="ARBA" id="ARBA00004651"/>
    </source>
</evidence>
<feature type="transmembrane region" description="Helical" evidence="7">
    <location>
        <begin position="74"/>
        <end position="93"/>
    </location>
</feature>
<dbReference type="EMBL" id="WBKA01000002">
    <property type="protein sequence ID" value="KAB1633022.1"/>
    <property type="molecule type" value="Genomic_DNA"/>
</dbReference>
<dbReference type="InterPro" id="IPR011701">
    <property type="entry name" value="MFS"/>
</dbReference>
<comment type="subcellular location">
    <subcellularLocation>
        <location evidence="1">Cell membrane</location>
        <topology evidence="1">Multi-pass membrane protein</topology>
    </subcellularLocation>
</comment>
<accession>A0A7C8FTJ0</accession>
<keyword evidence="4 7" id="KW-0812">Transmembrane</keyword>
<dbReference type="InterPro" id="IPR005829">
    <property type="entry name" value="Sugar_transporter_CS"/>
</dbReference>
<dbReference type="PANTHER" id="PTHR23517">
    <property type="entry name" value="RESISTANCE PROTEIN MDTM, PUTATIVE-RELATED-RELATED"/>
    <property type="match status" value="1"/>
</dbReference>
<dbReference type="PROSITE" id="PS00216">
    <property type="entry name" value="SUGAR_TRANSPORT_1"/>
    <property type="match status" value="1"/>
</dbReference>
<name>A0A7C8FTJ0_9MICO</name>
<keyword evidence="10" id="KW-1185">Reference proteome</keyword>
<feature type="transmembrane region" description="Helical" evidence="7">
    <location>
        <begin position="395"/>
        <end position="414"/>
    </location>
</feature>
<evidence type="ECO:0000256" key="6">
    <source>
        <dbReference type="ARBA" id="ARBA00023136"/>
    </source>
</evidence>
<organism evidence="9 10">
    <name type="scientific">Pseudoclavibacter caeni</name>
    <dbReference type="NCBI Taxonomy" id="908846"/>
    <lineage>
        <taxon>Bacteria</taxon>
        <taxon>Bacillati</taxon>
        <taxon>Actinomycetota</taxon>
        <taxon>Actinomycetes</taxon>
        <taxon>Micrococcales</taxon>
        <taxon>Microbacteriaceae</taxon>
        <taxon>Pseudoclavibacter</taxon>
    </lineage>
</organism>
<feature type="transmembrane region" description="Helical" evidence="7">
    <location>
        <begin position="362"/>
        <end position="389"/>
    </location>
</feature>